<comment type="caution">
    <text evidence="1">The sequence shown here is derived from an EMBL/GenBank/DDBJ whole genome shotgun (WGS) entry which is preliminary data.</text>
</comment>
<accession>A0A0F5I784</accession>
<keyword evidence="1" id="KW-0282">Flagellum</keyword>
<dbReference type="RefSeq" id="WP_040036919.1">
    <property type="nucleotide sequence ID" value="NZ_JWIQ02000020.1"/>
</dbReference>
<dbReference type="InterPro" id="IPR022258">
    <property type="entry name" value="Flagellar_operon_YvyF"/>
</dbReference>
<dbReference type="EMBL" id="JWIR02000024">
    <property type="protein sequence ID" value="KKB41135.1"/>
    <property type="molecule type" value="Genomic_DNA"/>
</dbReference>
<evidence type="ECO:0000313" key="1">
    <source>
        <dbReference type="EMBL" id="KKB41135.1"/>
    </source>
</evidence>
<dbReference type="STRING" id="1221996.QY95_00842"/>
<organism evidence="1 2">
    <name type="scientific">Bacillus thermotolerans</name>
    <name type="common">Quasibacillus thermotolerans</name>
    <dbReference type="NCBI Taxonomy" id="1221996"/>
    <lineage>
        <taxon>Bacteria</taxon>
        <taxon>Bacillati</taxon>
        <taxon>Bacillota</taxon>
        <taxon>Bacilli</taxon>
        <taxon>Bacillales</taxon>
        <taxon>Bacillaceae</taxon>
        <taxon>Bacillus</taxon>
    </lineage>
</organism>
<keyword evidence="1" id="KW-0966">Cell projection</keyword>
<keyword evidence="1" id="KW-0969">Cilium</keyword>
<keyword evidence="2" id="KW-1185">Reference proteome</keyword>
<evidence type="ECO:0000313" key="2">
    <source>
        <dbReference type="Proteomes" id="UP000031563"/>
    </source>
</evidence>
<dbReference type="NCBIfam" id="TIGR03826">
    <property type="entry name" value="YvyF"/>
    <property type="match status" value="1"/>
</dbReference>
<reference evidence="1" key="1">
    <citation type="submission" date="2015-02" db="EMBL/GenBank/DDBJ databases">
        <title>Genome Assembly of Bacillaceae bacterium MTCC 8252.</title>
        <authorList>
            <person name="Verma A."/>
            <person name="Khatri I."/>
            <person name="Mual P."/>
            <person name="Subramanian S."/>
            <person name="Krishnamurthi S."/>
        </authorList>
    </citation>
    <scope>NUCLEOTIDE SEQUENCE [LARGE SCALE GENOMIC DNA]</scope>
    <source>
        <strain evidence="1">MTCC 8252</strain>
    </source>
</reference>
<protein>
    <submittedName>
        <fullName evidence="1">Flagellar protein</fullName>
    </submittedName>
</protein>
<dbReference type="OrthoDB" id="1739831at2"/>
<name>A0A0F5I784_BACTR</name>
<proteinExistence type="predicted"/>
<dbReference type="Proteomes" id="UP000031563">
    <property type="component" value="Unassembled WGS sequence"/>
</dbReference>
<dbReference type="AlphaFoldDB" id="A0A0F5I784"/>
<gene>
    <name evidence="1" type="ORF">QY95_00842</name>
</gene>
<sequence>MSEIANCPNCGALFMKNAFLDVCPACSKAEEEAYQRVYQFLRKRENRAATIPQLEKALGVERSLIYKWVKKGRLHTAHFPNLGYPCDRCGALITQGSVCESCRNEVKADLEQIKREEAFKEEKNKRATYYLTEE</sequence>